<dbReference type="SUPFAM" id="SSF46785">
    <property type="entry name" value="Winged helix' DNA-binding domain"/>
    <property type="match status" value="1"/>
</dbReference>
<feature type="domain" description="Fork-head" evidence="5">
    <location>
        <begin position="103"/>
        <end position="151"/>
    </location>
</feature>
<sequence length="244" mass="25957">CFPQMSATPDKAACGLPGMAVHNSSVAWRKEQLFPAPWKEGSGAADDSLTSLQWLQEFSFLAADPERPPASSHPGGQRPLQGSDAPDSPSHPSRNPGSSTWLKPPYSYATLICMAMQASKGAKLTLSAIYAWIMENFGYYRHAEPSWQVSLIPGGPGVCFMLRREGDWCRVGLAGGFPPSQAEGGWGPSSWALMQLVSATLRAPGVSGDGFCCHSRCRGAQSNGETPASFPSAASCPPSRHTPF</sequence>
<feature type="region of interest" description="Disordered" evidence="4">
    <location>
        <begin position="65"/>
        <end position="99"/>
    </location>
</feature>
<dbReference type="Ensembl" id="ENSSMRT00000005401.1">
    <property type="protein sequence ID" value="ENSSMRP00000004580.1"/>
    <property type="gene ID" value="ENSSMRG00000003764.1"/>
</dbReference>
<dbReference type="InterPro" id="IPR036390">
    <property type="entry name" value="WH_DNA-bd_sf"/>
</dbReference>
<dbReference type="GO" id="GO:0005634">
    <property type="term" value="C:nucleus"/>
    <property type="evidence" value="ECO:0007669"/>
    <property type="project" value="UniProtKB-SubCell"/>
</dbReference>
<reference evidence="6" key="1">
    <citation type="submission" date="2025-08" db="UniProtKB">
        <authorList>
            <consortium name="Ensembl"/>
        </authorList>
    </citation>
    <scope>IDENTIFICATION</scope>
</reference>
<dbReference type="Proteomes" id="UP000694421">
    <property type="component" value="Unplaced"/>
</dbReference>
<dbReference type="PROSITE" id="PS50039">
    <property type="entry name" value="FORK_HEAD_3"/>
    <property type="match status" value="1"/>
</dbReference>
<dbReference type="InterPro" id="IPR036388">
    <property type="entry name" value="WH-like_DNA-bd_sf"/>
</dbReference>
<dbReference type="Gene3D" id="1.10.10.10">
    <property type="entry name" value="Winged helix-like DNA-binding domain superfamily/Winged helix DNA-binding domain"/>
    <property type="match status" value="1"/>
</dbReference>
<name>A0A8D0BDZ0_SALMN</name>
<keyword evidence="2 3" id="KW-0238">DNA-binding</keyword>
<protein>
    <recommendedName>
        <fullName evidence="5">Fork-head domain-containing protein</fullName>
    </recommendedName>
</protein>
<evidence type="ECO:0000256" key="3">
    <source>
        <dbReference type="PROSITE-ProRule" id="PRU00089"/>
    </source>
</evidence>
<dbReference type="InterPro" id="IPR018122">
    <property type="entry name" value="TF_fork_head_CS_1"/>
</dbReference>
<dbReference type="GO" id="GO:0000981">
    <property type="term" value="F:DNA-binding transcription factor activity, RNA polymerase II-specific"/>
    <property type="evidence" value="ECO:0007669"/>
    <property type="project" value="TreeGrafter"/>
</dbReference>
<keyword evidence="3" id="KW-0539">Nucleus</keyword>
<dbReference type="Pfam" id="PF00250">
    <property type="entry name" value="Forkhead"/>
    <property type="match status" value="1"/>
</dbReference>
<feature type="compositionally biased region" description="Polar residues" evidence="4">
    <location>
        <begin position="90"/>
        <end position="99"/>
    </location>
</feature>
<dbReference type="GO" id="GO:0000978">
    <property type="term" value="F:RNA polymerase II cis-regulatory region sequence-specific DNA binding"/>
    <property type="evidence" value="ECO:0007669"/>
    <property type="project" value="TreeGrafter"/>
</dbReference>
<dbReference type="InterPro" id="IPR001766">
    <property type="entry name" value="Fork_head_dom"/>
</dbReference>
<evidence type="ECO:0000256" key="2">
    <source>
        <dbReference type="ARBA" id="ARBA00023125"/>
    </source>
</evidence>
<dbReference type="SMART" id="SM00339">
    <property type="entry name" value="FH"/>
    <property type="match status" value="1"/>
</dbReference>
<feature type="region of interest" description="Disordered" evidence="4">
    <location>
        <begin position="222"/>
        <end position="244"/>
    </location>
</feature>
<dbReference type="PANTHER" id="PTHR46805">
    <property type="entry name" value="FORKHEAD BOX PROTEIN J1"/>
    <property type="match status" value="1"/>
</dbReference>
<proteinExistence type="predicted"/>
<dbReference type="InterPro" id="IPR047513">
    <property type="entry name" value="FOXJ1"/>
</dbReference>
<feature type="compositionally biased region" description="Low complexity" evidence="4">
    <location>
        <begin position="227"/>
        <end position="244"/>
    </location>
</feature>
<dbReference type="PANTHER" id="PTHR46805:SF1">
    <property type="entry name" value="FORKHEAD BOX PROTEIN J1"/>
    <property type="match status" value="1"/>
</dbReference>
<evidence type="ECO:0000256" key="4">
    <source>
        <dbReference type="SAM" id="MobiDB-lite"/>
    </source>
</evidence>
<dbReference type="PROSITE" id="PS00657">
    <property type="entry name" value="FORK_HEAD_1"/>
    <property type="match status" value="1"/>
</dbReference>
<dbReference type="PRINTS" id="PR00053">
    <property type="entry name" value="FORKHEAD"/>
</dbReference>
<evidence type="ECO:0000313" key="7">
    <source>
        <dbReference type="Proteomes" id="UP000694421"/>
    </source>
</evidence>
<evidence type="ECO:0000256" key="1">
    <source>
        <dbReference type="ARBA" id="ARBA00004123"/>
    </source>
</evidence>
<dbReference type="AlphaFoldDB" id="A0A8D0BDZ0"/>
<comment type="subcellular location">
    <subcellularLocation>
        <location evidence="1 3">Nucleus</location>
    </subcellularLocation>
</comment>
<reference evidence="6" key="2">
    <citation type="submission" date="2025-09" db="UniProtKB">
        <authorList>
            <consortium name="Ensembl"/>
        </authorList>
    </citation>
    <scope>IDENTIFICATION</scope>
</reference>
<evidence type="ECO:0000259" key="5">
    <source>
        <dbReference type="PROSITE" id="PS50039"/>
    </source>
</evidence>
<organism evidence="6 7">
    <name type="scientific">Salvator merianae</name>
    <name type="common">Argentine black and white tegu</name>
    <name type="synonym">Tupinambis merianae</name>
    <dbReference type="NCBI Taxonomy" id="96440"/>
    <lineage>
        <taxon>Eukaryota</taxon>
        <taxon>Metazoa</taxon>
        <taxon>Chordata</taxon>
        <taxon>Craniata</taxon>
        <taxon>Vertebrata</taxon>
        <taxon>Euteleostomi</taxon>
        <taxon>Lepidosauria</taxon>
        <taxon>Squamata</taxon>
        <taxon>Bifurcata</taxon>
        <taxon>Unidentata</taxon>
        <taxon>Episquamata</taxon>
        <taxon>Laterata</taxon>
        <taxon>Teiioidea</taxon>
        <taxon>Teiidae</taxon>
        <taxon>Salvator</taxon>
    </lineage>
</organism>
<evidence type="ECO:0000313" key="6">
    <source>
        <dbReference type="Ensembl" id="ENSSMRP00000004580.1"/>
    </source>
</evidence>
<accession>A0A8D0BDZ0</accession>
<feature type="DNA-binding region" description="Fork-head" evidence="3">
    <location>
        <begin position="103"/>
        <end position="151"/>
    </location>
</feature>
<keyword evidence="7" id="KW-1185">Reference proteome</keyword>
<dbReference type="GeneTree" id="ENSGT00940000164514"/>